<keyword evidence="3" id="KW-1185">Reference proteome</keyword>
<evidence type="ECO:0000313" key="3">
    <source>
        <dbReference type="Proteomes" id="UP000297866"/>
    </source>
</evidence>
<proteinExistence type="predicted"/>
<gene>
    <name evidence="2" type="ORF">E3O23_07175</name>
</gene>
<dbReference type="Proteomes" id="UP000297866">
    <property type="component" value="Unassembled WGS sequence"/>
</dbReference>
<dbReference type="RefSeq" id="WP_134489569.1">
    <property type="nucleotide sequence ID" value="NZ_SOEZ01000038.1"/>
</dbReference>
<organism evidence="2 3">
    <name type="scientific">Cryobacterium tagatosivorans</name>
    <dbReference type="NCBI Taxonomy" id="1259199"/>
    <lineage>
        <taxon>Bacteria</taxon>
        <taxon>Bacillati</taxon>
        <taxon>Actinomycetota</taxon>
        <taxon>Actinomycetes</taxon>
        <taxon>Micrococcales</taxon>
        <taxon>Microbacteriaceae</taxon>
        <taxon>Cryobacterium</taxon>
    </lineage>
</organism>
<feature type="transmembrane region" description="Helical" evidence="1">
    <location>
        <begin position="32"/>
        <end position="52"/>
    </location>
</feature>
<evidence type="ECO:0000256" key="1">
    <source>
        <dbReference type="SAM" id="Phobius"/>
    </source>
</evidence>
<keyword evidence="1" id="KW-1133">Transmembrane helix</keyword>
<comment type="caution">
    <text evidence="2">The sequence shown here is derived from an EMBL/GenBank/DDBJ whole genome shotgun (WGS) entry which is preliminary data.</text>
</comment>
<feature type="transmembrane region" description="Helical" evidence="1">
    <location>
        <begin position="5"/>
        <end position="26"/>
    </location>
</feature>
<reference evidence="2 3" key="1">
    <citation type="submission" date="2019-03" db="EMBL/GenBank/DDBJ databases">
        <title>Genomics of glacier-inhabiting Cryobacterium strains.</title>
        <authorList>
            <person name="Liu Q."/>
            <person name="Xin Y.-H."/>
        </authorList>
    </citation>
    <scope>NUCLEOTIDE SEQUENCE [LARGE SCALE GENOMIC DNA]</scope>
    <source>
        <strain evidence="2 3">Sr47</strain>
    </source>
</reference>
<name>A0A4R8UEL4_9MICO</name>
<dbReference type="AlphaFoldDB" id="A0A4R8UEL4"/>
<keyword evidence="1" id="KW-0812">Transmembrane</keyword>
<keyword evidence="1" id="KW-0472">Membrane</keyword>
<protein>
    <submittedName>
        <fullName evidence="2">Uncharacterized protein</fullName>
    </submittedName>
</protein>
<dbReference type="EMBL" id="SOEZ01000038">
    <property type="protein sequence ID" value="TFB51959.1"/>
    <property type="molecule type" value="Genomic_DNA"/>
</dbReference>
<accession>A0A4R8UEL4</accession>
<evidence type="ECO:0000313" key="2">
    <source>
        <dbReference type="EMBL" id="TFB51959.1"/>
    </source>
</evidence>
<sequence length="77" mass="8783">MIYLLFYGIFGLYLWGASLILVPVATSGDPTASFLVAALLLGAPAFFLGKLWSWLDEKLSASAYERHRERERRARYR</sequence>